<protein>
    <submittedName>
        <fullName evidence="3">Mu transposase-like protein</fullName>
    </submittedName>
</protein>
<evidence type="ECO:0000313" key="4">
    <source>
        <dbReference type="Proteomes" id="UP000295135"/>
    </source>
</evidence>
<evidence type="ECO:0000256" key="1">
    <source>
        <dbReference type="SAM" id="MobiDB-lite"/>
    </source>
</evidence>
<accession>A0A4R3JTF2</accession>
<gene>
    <name evidence="3" type="ORF">EDC61_11429</name>
</gene>
<dbReference type="EMBL" id="SLZY01000014">
    <property type="protein sequence ID" value="TCS70702.1"/>
    <property type="molecule type" value="Genomic_DNA"/>
</dbReference>
<feature type="region of interest" description="Disordered" evidence="1">
    <location>
        <begin position="1"/>
        <end position="54"/>
    </location>
</feature>
<evidence type="ECO:0000259" key="2">
    <source>
        <dbReference type="Pfam" id="PF09299"/>
    </source>
</evidence>
<reference evidence="3 4" key="1">
    <citation type="submission" date="2019-03" db="EMBL/GenBank/DDBJ databases">
        <title>Genomic Encyclopedia of Type Strains, Phase IV (KMG-IV): sequencing the most valuable type-strain genomes for metagenomic binning, comparative biology and taxonomic classification.</title>
        <authorList>
            <person name="Goeker M."/>
        </authorList>
    </citation>
    <scope>NUCLEOTIDE SEQUENCE [LARGE SCALE GENOMIC DNA]</scope>
    <source>
        <strain evidence="3 4">DSM 103923</strain>
    </source>
</reference>
<comment type="caution">
    <text evidence="3">The sequence shown here is derived from an EMBL/GenBank/DDBJ whole genome shotgun (WGS) entry which is preliminary data.</text>
</comment>
<feature type="compositionally biased region" description="Pro residues" evidence="1">
    <location>
        <begin position="9"/>
        <end position="21"/>
    </location>
</feature>
<dbReference type="InterPro" id="IPR015378">
    <property type="entry name" value="Transposase-like_Mu_C"/>
</dbReference>
<sequence length="646" mass="70265">MTPATPNVAPLPAPLPAPSGEPIPAGRCPLPVDTSPAATGAGGLTPGGESPIRPDEARLIEAARRKMIITPILKGEIAGRTAIERHAKSHGTTAATLYRWVKAYRQGGDKALVEKPRADRGQARVIIAEAWETFMRGAMVPEDKLLEIAAEMARAVRGLWAQQGKNGWRQVALLAQPVLIRLTVEATGCAETVAKRVCRLPRRFVDGERRYSLVALKDRDAKGFYDRTPAVMRTRAALKPGDCVFGDVSPADIPVLRPDGEIAWARLIAWMDAATNMIHITGHLPGKGGGVRRDHVALSFTAICQSAPFGMPRRLYLDNGSEFSWTTMLDAWAELTRLTGGAFGGTWDAHMAAEHYGIVTRSIPFKPRAKLIEGAFGNLLHFMGWHPAFSGSDRMRKKVATLGKGVTAVPVEDLKGFLAQAVAAYNATPQSGHLDGKSPAEKMGEFLADGFVPYQVDAEALGFAFGETHEVRCRMGQVRVGGWTYYSKDLIAFDGEKVVVRWPRHAPDAAYVWAGGRVHVALAMPVFAWGDPEGAKFAAKLASEARQVVEVMRGQVAWLDPRELMDEFARLGGVAEVVEEASRRAAKVQLTADAQQMVAARQAQLEAALARALPRNPDLVANRHGVVDEEADEVRLWLENDERRMA</sequence>
<proteinExistence type="predicted"/>
<dbReference type="AlphaFoldDB" id="A0A4R3JTF2"/>
<dbReference type="Proteomes" id="UP000295135">
    <property type="component" value="Unassembled WGS sequence"/>
</dbReference>
<name>A0A4R3JTF2_9PROT</name>
<feature type="domain" description="Transposase-like Mu C-terminal" evidence="2">
    <location>
        <begin position="474"/>
        <end position="519"/>
    </location>
</feature>
<dbReference type="InterPro" id="IPR012337">
    <property type="entry name" value="RNaseH-like_sf"/>
</dbReference>
<organism evidence="3 4">
    <name type="scientific">Sulfuritortus calidifontis</name>
    <dbReference type="NCBI Taxonomy" id="1914471"/>
    <lineage>
        <taxon>Bacteria</taxon>
        <taxon>Pseudomonadati</taxon>
        <taxon>Pseudomonadota</taxon>
        <taxon>Betaproteobacteria</taxon>
        <taxon>Nitrosomonadales</taxon>
        <taxon>Thiobacillaceae</taxon>
        <taxon>Sulfuritortus</taxon>
    </lineage>
</organism>
<keyword evidence="4" id="KW-1185">Reference proteome</keyword>
<dbReference type="Gene3D" id="3.30.420.10">
    <property type="entry name" value="Ribonuclease H-like superfamily/Ribonuclease H"/>
    <property type="match status" value="1"/>
</dbReference>
<dbReference type="InterPro" id="IPR036397">
    <property type="entry name" value="RNaseH_sf"/>
</dbReference>
<evidence type="ECO:0000313" key="3">
    <source>
        <dbReference type="EMBL" id="TCS70702.1"/>
    </source>
</evidence>
<dbReference type="Pfam" id="PF09299">
    <property type="entry name" value="Mu-transpos_C"/>
    <property type="match status" value="1"/>
</dbReference>
<dbReference type="GO" id="GO:0003676">
    <property type="term" value="F:nucleic acid binding"/>
    <property type="evidence" value="ECO:0007669"/>
    <property type="project" value="InterPro"/>
</dbReference>
<dbReference type="SUPFAM" id="SSF53098">
    <property type="entry name" value="Ribonuclease H-like"/>
    <property type="match status" value="1"/>
</dbReference>